<protein>
    <recommendedName>
        <fullName evidence="6 8">3-dehydroquinate dehydratase</fullName>
        <shortName evidence="8">3-dehydroquinase</shortName>
        <ecNumber evidence="6 8">4.2.1.10</ecNumber>
    </recommendedName>
    <alternativeName>
        <fullName evidence="8">Type II DHQase</fullName>
    </alternativeName>
</protein>
<evidence type="ECO:0000256" key="11">
    <source>
        <dbReference type="PIRSR" id="PIRSR001399-3"/>
    </source>
</evidence>
<dbReference type="GO" id="GO:0008652">
    <property type="term" value="P:amino acid biosynthetic process"/>
    <property type="evidence" value="ECO:0007669"/>
    <property type="project" value="UniProtKB-KW"/>
</dbReference>
<keyword evidence="13" id="KW-1185">Reference proteome</keyword>
<evidence type="ECO:0000256" key="5">
    <source>
        <dbReference type="ARBA" id="ARBA00011193"/>
    </source>
</evidence>
<dbReference type="PANTHER" id="PTHR21272:SF3">
    <property type="entry name" value="CATABOLIC 3-DEHYDROQUINASE"/>
    <property type="match status" value="1"/>
</dbReference>
<reference evidence="12 13" key="1">
    <citation type="journal article" date="2018" name="Genet. Mol. Biol.">
        <title>The genome sequence of Dyella jiangningensis FCAV SCS01 from a lignocellulose-decomposing microbial consortium metagenome reveals potential for biotechnological applications.</title>
        <authorList>
            <person name="Desiderato J.G."/>
            <person name="Alvarenga D.O."/>
            <person name="Constancio M.T.L."/>
            <person name="Alves L.M.C."/>
            <person name="Varani A.M."/>
        </authorList>
    </citation>
    <scope>NUCLEOTIDE SEQUENCE [LARGE SCALE GENOMIC DNA]</scope>
    <source>
        <strain evidence="12 13">FCAV SCS01</strain>
    </source>
</reference>
<evidence type="ECO:0000313" key="12">
    <source>
        <dbReference type="EMBL" id="RAO76715.1"/>
    </source>
</evidence>
<keyword evidence="8" id="KW-0057">Aromatic amino acid biosynthesis</keyword>
<feature type="binding site" evidence="8 10">
    <location>
        <begin position="102"/>
        <end position="103"/>
    </location>
    <ligand>
        <name>substrate</name>
    </ligand>
</feature>
<dbReference type="HAMAP" id="MF_00169">
    <property type="entry name" value="AroQ"/>
    <property type="match status" value="1"/>
</dbReference>
<feature type="active site" description="Proton acceptor" evidence="8 9">
    <location>
        <position position="23"/>
    </location>
</feature>
<dbReference type="SUPFAM" id="SSF52304">
    <property type="entry name" value="Type II 3-dehydroquinate dehydratase"/>
    <property type="match status" value="1"/>
</dbReference>
<dbReference type="InterPro" id="IPR001874">
    <property type="entry name" value="DHquinase_II"/>
</dbReference>
<evidence type="ECO:0000256" key="3">
    <source>
        <dbReference type="ARBA" id="ARBA00004902"/>
    </source>
</evidence>
<keyword evidence="7 8" id="KW-0456">Lyase</keyword>
<dbReference type="Proteomes" id="UP000248926">
    <property type="component" value="Unassembled WGS sequence"/>
</dbReference>
<evidence type="ECO:0000313" key="13">
    <source>
        <dbReference type="Proteomes" id="UP000248926"/>
    </source>
</evidence>
<evidence type="ECO:0000256" key="8">
    <source>
        <dbReference type="HAMAP-Rule" id="MF_00169"/>
    </source>
</evidence>
<organism evidence="12 13">
    <name type="scientific">Dyella jiangningensis</name>
    <dbReference type="NCBI Taxonomy" id="1379159"/>
    <lineage>
        <taxon>Bacteria</taxon>
        <taxon>Pseudomonadati</taxon>
        <taxon>Pseudomonadota</taxon>
        <taxon>Gammaproteobacteria</taxon>
        <taxon>Lysobacterales</taxon>
        <taxon>Rhodanobacteraceae</taxon>
        <taxon>Dyella</taxon>
    </lineage>
</organism>
<name>A0A328P7Y3_9GAMM</name>
<comment type="caution">
    <text evidence="12">The sequence shown here is derived from an EMBL/GenBank/DDBJ whole genome shotgun (WGS) entry which is preliminary data.</text>
</comment>
<comment type="similarity">
    <text evidence="4 8">Belongs to the type-II 3-dehydroquinase family.</text>
</comment>
<dbReference type="NCBIfam" id="NF003805">
    <property type="entry name" value="PRK05395.1-2"/>
    <property type="match status" value="1"/>
</dbReference>
<proteinExistence type="inferred from homology"/>
<evidence type="ECO:0000256" key="2">
    <source>
        <dbReference type="ARBA" id="ARBA00003924"/>
    </source>
</evidence>
<evidence type="ECO:0000256" key="9">
    <source>
        <dbReference type="PIRSR" id="PIRSR001399-1"/>
    </source>
</evidence>
<dbReference type="RefSeq" id="WP_111980788.1">
    <property type="nucleotide sequence ID" value="NZ_NFZS01000001.1"/>
</dbReference>
<dbReference type="Pfam" id="PF01220">
    <property type="entry name" value="DHquinase_II"/>
    <property type="match status" value="1"/>
</dbReference>
<evidence type="ECO:0000256" key="4">
    <source>
        <dbReference type="ARBA" id="ARBA00011037"/>
    </source>
</evidence>
<dbReference type="CDD" id="cd00466">
    <property type="entry name" value="DHQase_II"/>
    <property type="match status" value="1"/>
</dbReference>
<dbReference type="PANTHER" id="PTHR21272">
    <property type="entry name" value="CATABOLIC 3-DEHYDROQUINASE"/>
    <property type="match status" value="1"/>
</dbReference>
<dbReference type="InterPro" id="IPR036441">
    <property type="entry name" value="DHquinase_II_sf"/>
</dbReference>
<accession>A0A328P7Y3</accession>
<feature type="binding site" evidence="8 10">
    <location>
        <position position="88"/>
    </location>
    <ligand>
        <name>substrate</name>
    </ligand>
</feature>
<feature type="active site" description="Proton donor" evidence="8 9">
    <location>
        <position position="101"/>
    </location>
</feature>
<comment type="subunit">
    <text evidence="5 8">Homododecamer.</text>
</comment>
<dbReference type="EMBL" id="NFZS01000001">
    <property type="protein sequence ID" value="RAO76715.1"/>
    <property type="molecule type" value="Genomic_DNA"/>
</dbReference>
<feature type="binding site" evidence="8 10">
    <location>
        <position position="112"/>
    </location>
    <ligand>
        <name>substrate</name>
    </ligand>
</feature>
<dbReference type="NCBIfam" id="TIGR01088">
    <property type="entry name" value="aroQ"/>
    <property type="match status" value="1"/>
</dbReference>
<evidence type="ECO:0000256" key="7">
    <source>
        <dbReference type="ARBA" id="ARBA00023239"/>
    </source>
</evidence>
<evidence type="ECO:0000256" key="6">
    <source>
        <dbReference type="ARBA" id="ARBA00012060"/>
    </source>
</evidence>
<comment type="pathway">
    <text evidence="3 8">Metabolic intermediate biosynthesis; chorismate biosynthesis; chorismate from D-erythrose 4-phosphate and phosphoenolpyruvate: step 3/7.</text>
</comment>
<gene>
    <name evidence="8" type="primary">aroQ</name>
    <name evidence="12" type="ORF">CA260_01975</name>
</gene>
<dbReference type="GO" id="GO:0003855">
    <property type="term" value="F:3-dehydroquinate dehydratase activity"/>
    <property type="evidence" value="ECO:0007669"/>
    <property type="project" value="UniProtKB-UniRule"/>
</dbReference>
<dbReference type="UniPathway" id="UPA00053">
    <property type="reaction ID" value="UER00086"/>
</dbReference>
<dbReference type="OrthoDB" id="9790793at2"/>
<dbReference type="NCBIfam" id="NF003804">
    <property type="entry name" value="PRK05395.1-1"/>
    <property type="match status" value="1"/>
</dbReference>
<dbReference type="GO" id="GO:0009073">
    <property type="term" value="P:aromatic amino acid family biosynthetic process"/>
    <property type="evidence" value="ECO:0007669"/>
    <property type="project" value="UniProtKB-KW"/>
</dbReference>
<dbReference type="NCBIfam" id="NF003807">
    <property type="entry name" value="PRK05395.1-4"/>
    <property type="match status" value="1"/>
</dbReference>
<dbReference type="PIRSF" id="PIRSF001399">
    <property type="entry name" value="DHquinase_II"/>
    <property type="match status" value="1"/>
</dbReference>
<evidence type="ECO:0000256" key="10">
    <source>
        <dbReference type="PIRSR" id="PIRSR001399-2"/>
    </source>
</evidence>
<feature type="site" description="Transition state stabilizer" evidence="8 11">
    <location>
        <position position="18"/>
    </location>
</feature>
<dbReference type="GO" id="GO:0009423">
    <property type="term" value="P:chorismate biosynthetic process"/>
    <property type="evidence" value="ECO:0007669"/>
    <property type="project" value="UniProtKB-UniRule"/>
</dbReference>
<dbReference type="AlphaFoldDB" id="A0A328P7Y3"/>
<keyword evidence="8" id="KW-0028">Amino-acid biosynthesis</keyword>
<feature type="binding site" evidence="8 10">
    <location>
        <position position="81"/>
    </location>
    <ligand>
        <name>substrate</name>
    </ligand>
</feature>
<dbReference type="PROSITE" id="PS01029">
    <property type="entry name" value="DEHYDROQUINASE_II"/>
    <property type="match status" value="1"/>
</dbReference>
<sequence length="151" mass="16319">MAKILVLHGPNLNLLGVREPEVYGRDTLGDIDAFLVQRAQAAGQELETFQSNAEHALIDRIHQTRLDGTAIILINPGAFTHTSIALRDALAGVAIPFIELHLSNVHAREAFRRHSYLSDIAAGVICGFGPDSYRLALDAALLRLDRSGAAS</sequence>
<comment type="function">
    <text evidence="2 8">Catalyzes a trans-dehydration via an enolate intermediate.</text>
</comment>
<evidence type="ECO:0000256" key="1">
    <source>
        <dbReference type="ARBA" id="ARBA00001864"/>
    </source>
</evidence>
<feature type="binding site" evidence="8 10">
    <location>
        <position position="75"/>
    </location>
    <ligand>
        <name>substrate</name>
    </ligand>
</feature>
<dbReference type="Gene3D" id="3.40.50.9100">
    <property type="entry name" value="Dehydroquinase, class II"/>
    <property type="match status" value="1"/>
</dbReference>
<dbReference type="EC" id="4.2.1.10" evidence="6 8"/>
<comment type="catalytic activity">
    <reaction evidence="1 8">
        <text>3-dehydroquinate = 3-dehydroshikimate + H2O</text>
        <dbReference type="Rhea" id="RHEA:21096"/>
        <dbReference type="ChEBI" id="CHEBI:15377"/>
        <dbReference type="ChEBI" id="CHEBI:16630"/>
        <dbReference type="ChEBI" id="CHEBI:32364"/>
        <dbReference type="EC" id="4.2.1.10"/>
    </reaction>
</comment>
<dbReference type="NCBIfam" id="NF003806">
    <property type="entry name" value="PRK05395.1-3"/>
    <property type="match status" value="1"/>
</dbReference>
<dbReference type="InterPro" id="IPR018509">
    <property type="entry name" value="DHquinase_II_CS"/>
</dbReference>
<dbReference type="GO" id="GO:0019631">
    <property type="term" value="P:quinate catabolic process"/>
    <property type="evidence" value="ECO:0007669"/>
    <property type="project" value="TreeGrafter"/>
</dbReference>